<reference evidence="10" key="3">
    <citation type="submission" date="2025-09" db="UniProtKB">
        <authorList>
            <consortium name="Ensembl"/>
        </authorList>
    </citation>
    <scope>IDENTIFICATION</scope>
</reference>
<evidence type="ECO:0000256" key="3">
    <source>
        <dbReference type="ARBA" id="ARBA00022475"/>
    </source>
</evidence>
<keyword evidence="11" id="KW-1185">Reference proteome</keyword>
<dbReference type="PROSITE" id="PS50297">
    <property type="entry name" value="ANK_REP_REGION"/>
    <property type="match status" value="1"/>
</dbReference>
<keyword evidence="3" id="KW-1003">Cell membrane</keyword>
<organism evidence="10 11">
    <name type="scientific">Nothobranchius furzeri</name>
    <name type="common">Turquoise killifish</name>
    <dbReference type="NCBI Taxonomy" id="105023"/>
    <lineage>
        <taxon>Eukaryota</taxon>
        <taxon>Metazoa</taxon>
        <taxon>Chordata</taxon>
        <taxon>Craniata</taxon>
        <taxon>Vertebrata</taxon>
        <taxon>Euteleostomi</taxon>
        <taxon>Actinopterygii</taxon>
        <taxon>Neopterygii</taxon>
        <taxon>Teleostei</taxon>
        <taxon>Neoteleostei</taxon>
        <taxon>Acanthomorphata</taxon>
        <taxon>Ovalentaria</taxon>
        <taxon>Atherinomorphae</taxon>
        <taxon>Cyprinodontiformes</taxon>
        <taxon>Nothobranchiidae</taxon>
        <taxon>Nothobranchius</taxon>
    </lineage>
</organism>
<evidence type="ECO:0000256" key="2">
    <source>
        <dbReference type="ARBA" id="ARBA00004236"/>
    </source>
</evidence>
<keyword evidence="4" id="KW-0677">Repeat</keyword>
<sequence length="557" mass="62893">MALEAFPLHLLVWNNQYLELDRELQKKEVKWEKLLDPRGRTPLELAVCLGHLESTRVLLRHTADPTHCTTQGWTVLQEAVSTGDPELVQLVLQYRDFKRATERLAGIPELLSKLRQARDFYVEMKWEFTSWVPLVSKVCPSDVYRVWKSGSCLRVDTTLLGFEHMTWLKGRRSYIFKGGDDGAVVMEVDHEKQVVYTEPLVLSPRDAPSLLAAMQPSQENTAQRLTSPIVSTHLNTRNIAFERNKSGIWGWRSEKTEVISGYEAKVYSATNVELVTRSRTEHLSDQDKSRSKGSKTPLQSFLGIAEQHTAHNGSNVSQCASPHNPTAITADEYFNPEFNLNGRDIGRPIELTSKIQRFKATLWLSETHPLSLAEQVTPIIDLMAISNAHFAKLRDFITLRLPPGFPVKIEIPLFHVLNARVTFSNLCGCDEPVSTVTVHKPENSDEAGNFRLEQKRFFSTTLQGVDPSVFEPPPDYTVLGPGRSEPMRDEDDNLLQFAIQQSLLDAGTESDQSVIHTLVQNRELKSPHFLVGSRVPRRAIKMSPFVVSSQGRAGHHM</sequence>
<evidence type="ECO:0000256" key="4">
    <source>
        <dbReference type="ARBA" id="ARBA00022737"/>
    </source>
</evidence>
<proteinExistence type="predicted"/>
<dbReference type="InterPro" id="IPR055285">
    <property type="entry name" value="ANKRD13_C"/>
</dbReference>
<reference evidence="10" key="2">
    <citation type="submission" date="2025-08" db="UniProtKB">
        <authorList>
            <consortium name="Ensembl"/>
        </authorList>
    </citation>
    <scope>IDENTIFICATION</scope>
</reference>
<evidence type="ECO:0000313" key="10">
    <source>
        <dbReference type="Ensembl" id="ENSNFUP00015006194.1"/>
    </source>
</evidence>
<evidence type="ECO:0000256" key="5">
    <source>
        <dbReference type="ARBA" id="ARBA00022753"/>
    </source>
</evidence>
<accession>A0A8C6KR25</accession>
<reference evidence="10" key="1">
    <citation type="submission" date="2014-08" db="EMBL/GenBank/DDBJ databases">
        <authorList>
            <person name="Senf B."/>
            <person name="Petzold A."/>
            <person name="Downie B.R."/>
            <person name="Koch P."/>
            <person name="Platzer M."/>
        </authorList>
    </citation>
    <scope>NUCLEOTIDE SEQUENCE [LARGE SCALE GENOMIC DNA]</scope>
    <source>
        <strain evidence="10">GRZ</strain>
    </source>
</reference>
<dbReference type="SUPFAM" id="SSF48403">
    <property type="entry name" value="Ankyrin repeat"/>
    <property type="match status" value="1"/>
</dbReference>
<dbReference type="GO" id="GO:0005886">
    <property type="term" value="C:plasma membrane"/>
    <property type="evidence" value="ECO:0007669"/>
    <property type="project" value="UniProtKB-SubCell"/>
</dbReference>
<dbReference type="InterPro" id="IPR002110">
    <property type="entry name" value="Ankyrin_rpt"/>
</dbReference>
<keyword evidence="8" id="KW-0040">ANK repeat</keyword>
<evidence type="ECO:0000259" key="9">
    <source>
        <dbReference type="Pfam" id="PF11904"/>
    </source>
</evidence>
<feature type="repeat" description="ANK" evidence="8">
    <location>
        <begin position="38"/>
        <end position="70"/>
    </location>
</feature>
<evidence type="ECO:0000256" key="7">
    <source>
        <dbReference type="ARBA" id="ARBA00024956"/>
    </source>
</evidence>
<name>A0A8C6KR25_NOTFU</name>
<keyword evidence="5" id="KW-0967">Endosome</keyword>
<dbReference type="GO" id="GO:0140036">
    <property type="term" value="F:ubiquitin-modified protein reader activity"/>
    <property type="evidence" value="ECO:0007669"/>
    <property type="project" value="UniProtKB-ARBA"/>
</dbReference>
<dbReference type="Ensembl" id="ENSNFUT00015006527.1">
    <property type="protein sequence ID" value="ENSNFUP00015006194.1"/>
    <property type="gene ID" value="ENSNFUG00015002957.1"/>
</dbReference>
<gene>
    <name evidence="10" type="primary">ANKRD13D</name>
    <name evidence="10" type="synonym">ankrd13d</name>
</gene>
<dbReference type="PANTHER" id="PTHR12447">
    <property type="entry name" value="ANKYRIN REPEAT DOMAIN-CONTAINING PROTEIN 13"/>
    <property type="match status" value="1"/>
</dbReference>
<evidence type="ECO:0000256" key="6">
    <source>
        <dbReference type="ARBA" id="ARBA00023136"/>
    </source>
</evidence>
<evidence type="ECO:0000256" key="1">
    <source>
        <dbReference type="ARBA" id="ARBA00004177"/>
    </source>
</evidence>
<dbReference type="GO" id="GO:0005768">
    <property type="term" value="C:endosome"/>
    <property type="evidence" value="ECO:0007669"/>
    <property type="project" value="UniProtKB-SubCell"/>
</dbReference>
<keyword evidence="6" id="KW-0472">Membrane</keyword>
<dbReference type="Pfam" id="PF11904">
    <property type="entry name" value="ANKRD13_C"/>
    <property type="match status" value="1"/>
</dbReference>
<evidence type="ECO:0000313" key="11">
    <source>
        <dbReference type="Proteomes" id="UP000694548"/>
    </source>
</evidence>
<feature type="domain" description="Ankyrin repeat" evidence="9">
    <location>
        <begin position="154"/>
        <end position="477"/>
    </location>
</feature>
<dbReference type="GO" id="GO:0048471">
    <property type="term" value="C:perinuclear region of cytoplasm"/>
    <property type="evidence" value="ECO:0007669"/>
    <property type="project" value="UniProtKB-ARBA"/>
</dbReference>
<dbReference type="SMART" id="SM00248">
    <property type="entry name" value="ANK"/>
    <property type="match status" value="2"/>
</dbReference>
<dbReference type="InterPro" id="IPR021832">
    <property type="entry name" value="ANKRD13"/>
</dbReference>
<dbReference type="FunFam" id="1.25.40.20:FF:000057">
    <property type="entry name" value="Ankyrin repeat domain-containing protein 13B"/>
    <property type="match status" value="1"/>
</dbReference>
<evidence type="ECO:0000256" key="8">
    <source>
        <dbReference type="PROSITE-ProRule" id="PRU00023"/>
    </source>
</evidence>
<comment type="subcellular location">
    <subcellularLocation>
        <location evidence="2">Cell membrane</location>
    </subcellularLocation>
    <subcellularLocation>
        <location evidence="1">Endosome</location>
    </subcellularLocation>
</comment>
<dbReference type="Proteomes" id="UP000694548">
    <property type="component" value="Chromosome sgr01"/>
</dbReference>
<dbReference type="PANTHER" id="PTHR12447:SF2">
    <property type="entry name" value="ANKYRIN REPEAT DOMAIN-CONTAINING PROTEIN 13D"/>
    <property type="match status" value="1"/>
</dbReference>
<comment type="function">
    <text evidence="7">Ubiquitin-binding protein that specifically recognizes and binds 'Lys-63'-linked ubiquitin. Does not bind 'Lys-48'-linked ubiquitin. Positively regulates the internalization of ligand-activated EGFR by binding to the Ub moiety of ubiquitinated EGFR at the cell membrane.</text>
</comment>
<dbReference type="GeneTree" id="ENSGT00950000182928"/>
<dbReference type="InterPro" id="IPR036770">
    <property type="entry name" value="Ankyrin_rpt-contain_sf"/>
</dbReference>
<dbReference type="PROSITE" id="PS50088">
    <property type="entry name" value="ANK_REPEAT"/>
    <property type="match status" value="1"/>
</dbReference>
<dbReference type="GO" id="GO:0002091">
    <property type="term" value="P:negative regulation of receptor internalization"/>
    <property type="evidence" value="ECO:0007669"/>
    <property type="project" value="UniProtKB-ARBA"/>
</dbReference>
<dbReference type="Gene3D" id="1.25.40.20">
    <property type="entry name" value="Ankyrin repeat-containing domain"/>
    <property type="match status" value="1"/>
</dbReference>
<protein>
    <submittedName>
        <fullName evidence="10">Ankyrin repeat domain 13D</fullName>
    </submittedName>
</protein>
<dbReference type="Pfam" id="PF12796">
    <property type="entry name" value="Ank_2"/>
    <property type="match status" value="1"/>
</dbReference>
<dbReference type="AlphaFoldDB" id="A0A8C6KR25"/>